<dbReference type="InterPro" id="IPR051448">
    <property type="entry name" value="CdaR-like_regulators"/>
</dbReference>
<dbReference type="Pfam" id="PF07905">
    <property type="entry name" value="PucR"/>
    <property type="match status" value="1"/>
</dbReference>
<dbReference type="Pfam" id="PF17853">
    <property type="entry name" value="GGDEF_2"/>
    <property type="match status" value="1"/>
</dbReference>
<evidence type="ECO:0000256" key="1">
    <source>
        <dbReference type="ARBA" id="ARBA00006754"/>
    </source>
</evidence>
<evidence type="ECO:0000313" key="6">
    <source>
        <dbReference type="Proteomes" id="UP000649345"/>
    </source>
</evidence>
<dbReference type="InterPro" id="IPR025736">
    <property type="entry name" value="PucR_C-HTH_dom"/>
</dbReference>
<feature type="domain" description="PucR C-terminal helix-turn-helix" evidence="3">
    <location>
        <begin position="345"/>
        <end position="400"/>
    </location>
</feature>
<dbReference type="AlphaFoldDB" id="A0A923RPI4"/>
<evidence type="ECO:0000259" key="2">
    <source>
        <dbReference type="Pfam" id="PF07905"/>
    </source>
</evidence>
<evidence type="ECO:0000259" key="4">
    <source>
        <dbReference type="Pfam" id="PF17853"/>
    </source>
</evidence>
<reference evidence="5" key="1">
    <citation type="submission" date="2020-08" db="EMBL/GenBank/DDBJ databases">
        <title>Genome public.</title>
        <authorList>
            <person name="Liu C."/>
            <person name="Sun Q."/>
        </authorList>
    </citation>
    <scope>NUCLEOTIDE SEQUENCE</scope>
    <source>
        <strain evidence="5">NSJ-68</strain>
    </source>
</reference>
<accession>A0A923RPI4</accession>
<protein>
    <submittedName>
        <fullName evidence="5">Helix-turn-helix domain-containing protein</fullName>
    </submittedName>
</protein>
<sequence>MTHCRDLLSIPSLRNLQLLGGKKGLSRPMNWVYFILSQPFGNWVNYGDLIFYNPAGRDTSEDMLLSAIQEAELCGLAGLIFLLDPNLLPQLPDSVALEADRLAFPVFSLSITENINNISRDIITYIVQSNLQEKRGTSFWKKLLFEEASAEDPNLLTQAYINGINPRQSYCLYLFQFCNLPDYFKLPVQQRQVADPAALLSGFYSKIRFFLSGELTNYWLVEHQESCAVILPVSPSGPTTQSTQLFLSIVQKLEKQYPGARIRVAKGSLIFTLEQAPRSYIEAQRAIYIENLYPEELPYIDYSKLGFQRLLYEISDVELLRRYVEDTIGSLLLYDLQNHTDYYLTLLTYYRQMRNLTQTAQILNYHRNSMILRMQKIEEITGLDLSDHNHFYNIYVALEIYEYLKKLENET</sequence>
<evidence type="ECO:0000313" key="5">
    <source>
        <dbReference type="EMBL" id="MBC5660370.1"/>
    </source>
</evidence>
<dbReference type="Gene3D" id="1.10.10.2840">
    <property type="entry name" value="PucR C-terminal helix-turn-helix domain"/>
    <property type="match status" value="1"/>
</dbReference>
<dbReference type="InterPro" id="IPR042070">
    <property type="entry name" value="PucR_C-HTH_sf"/>
</dbReference>
<organism evidence="5 6">
    <name type="scientific">Anaerosacchariphilus hominis</name>
    <dbReference type="NCBI Taxonomy" id="2763017"/>
    <lineage>
        <taxon>Bacteria</taxon>
        <taxon>Bacillati</taxon>
        <taxon>Bacillota</taxon>
        <taxon>Clostridia</taxon>
        <taxon>Lachnospirales</taxon>
        <taxon>Lachnospiraceae</taxon>
        <taxon>Anaerosacchariphilus</taxon>
    </lineage>
</organism>
<dbReference type="Proteomes" id="UP000649345">
    <property type="component" value="Unassembled WGS sequence"/>
</dbReference>
<feature type="domain" description="CdaR GGDEF-like" evidence="4">
    <location>
        <begin position="151"/>
        <end position="287"/>
    </location>
</feature>
<dbReference type="PANTHER" id="PTHR33744:SF1">
    <property type="entry name" value="DNA-BINDING TRANSCRIPTIONAL ACTIVATOR ADER"/>
    <property type="match status" value="1"/>
</dbReference>
<comment type="caution">
    <text evidence="5">The sequence shown here is derived from an EMBL/GenBank/DDBJ whole genome shotgun (WGS) entry which is preliminary data.</text>
</comment>
<gene>
    <name evidence="5" type="ORF">H8S44_11375</name>
</gene>
<keyword evidence="6" id="KW-1185">Reference proteome</keyword>
<dbReference type="PANTHER" id="PTHR33744">
    <property type="entry name" value="CARBOHYDRATE DIACID REGULATOR"/>
    <property type="match status" value="1"/>
</dbReference>
<proteinExistence type="inferred from homology"/>
<dbReference type="InterPro" id="IPR012914">
    <property type="entry name" value="PucR_dom"/>
</dbReference>
<feature type="domain" description="Purine catabolism PurC-like" evidence="2">
    <location>
        <begin position="6"/>
        <end position="126"/>
    </location>
</feature>
<evidence type="ECO:0000259" key="3">
    <source>
        <dbReference type="Pfam" id="PF13556"/>
    </source>
</evidence>
<dbReference type="InterPro" id="IPR041522">
    <property type="entry name" value="CdaR_GGDEF"/>
</dbReference>
<name>A0A923RPI4_9FIRM</name>
<comment type="similarity">
    <text evidence="1">Belongs to the CdaR family.</text>
</comment>
<dbReference type="RefSeq" id="WP_186872397.1">
    <property type="nucleotide sequence ID" value="NZ_JACOOR010000006.1"/>
</dbReference>
<dbReference type="Pfam" id="PF13556">
    <property type="entry name" value="HTH_30"/>
    <property type="match status" value="1"/>
</dbReference>
<dbReference type="EMBL" id="JACOOR010000006">
    <property type="protein sequence ID" value="MBC5660370.1"/>
    <property type="molecule type" value="Genomic_DNA"/>
</dbReference>